<accession>A0A315EK67</accession>
<protein>
    <submittedName>
        <fullName evidence="1">Uncharacterized protein</fullName>
    </submittedName>
</protein>
<sequence length="132" mass="14050">MINQSFRIPKRGDAGVAFLGVELQDAVIVIGSVFVGLFCGSALDMGNVGFLGIPIAGYAVNRVYIDWQSRTLPGAFRNFLFSVGLSGYSDALKSQKTVFIGDNQIINPAASQVVDEFTKKATRSPANGNESA</sequence>
<name>A0A315EK67_9BURK</name>
<organism evidence="1 2">
    <name type="scientific">Limnohabitans curvus</name>
    <dbReference type="NCBI Taxonomy" id="323423"/>
    <lineage>
        <taxon>Bacteria</taxon>
        <taxon>Pseudomonadati</taxon>
        <taxon>Pseudomonadota</taxon>
        <taxon>Betaproteobacteria</taxon>
        <taxon>Burkholderiales</taxon>
        <taxon>Comamonadaceae</taxon>
        <taxon>Limnohabitans</taxon>
    </lineage>
</organism>
<gene>
    <name evidence="1" type="ORF">B9Z44_14385</name>
</gene>
<comment type="caution">
    <text evidence="1">The sequence shown here is derived from an EMBL/GenBank/DDBJ whole genome shotgun (WGS) entry which is preliminary data.</text>
</comment>
<evidence type="ECO:0000313" key="1">
    <source>
        <dbReference type="EMBL" id="PUE56432.1"/>
    </source>
</evidence>
<dbReference type="RefSeq" id="WP_108402959.1">
    <property type="nucleotide sequence ID" value="NZ_NESP01000002.1"/>
</dbReference>
<keyword evidence="2" id="KW-1185">Reference proteome</keyword>
<reference evidence="1 2" key="1">
    <citation type="submission" date="2017-04" db="EMBL/GenBank/DDBJ databases">
        <title>Unexpected and diverse lifestyles within the genus Limnohabitans.</title>
        <authorList>
            <person name="Kasalicky V."/>
            <person name="Mehrshad M."/>
            <person name="Andrei S.-A."/>
            <person name="Salcher M."/>
            <person name="Kratochvilova H."/>
            <person name="Simek K."/>
            <person name="Ghai R."/>
        </authorList>
    </citation>
    <scope>NUCLEOTIDE SEQUENCE [LARGE SCALE GENOMIC DNA]</scope>
    <source>
        <strain evidence="1 2">MWH-C5</strain>
    </source>
</reference>
<evidence type="ECO:0000313" key="2">
    <source>
        <dbReference type="Proteomes" id="UP000251341"/>
    </source>
</evidence>
<dbReference type="EMBL" id="NESP01000002">
    <property type="protein sequence ID" value="PUE56432.1"/>
    <property type="molecule type" value="Genomic_DNA"/>
</dbReference>
<proteinExistence type="predicted"/>
<dbReference type="AlphaFoldDB" id="A0A315EK67"/>
<dbReference type="Proteomes" id="UP000251341">
    <property type="component" value="Unassembled WGS sequence"/>
</dbReference>